<proteinExistence type="predicted"/>
<dbReference type="SUPFAM" id="SSF57302">
    <property type="entry name" value="Snake toxin-like"/>
    <property type="match status" value="2"/>
</dbReference>
<gene>
    <name evidence="5" type="ORF">GDO81_024008</name>
</gene>
<keyword evidence="2" id="KW-0964">Secreted</keyword>
<dbReference type="InterPro" id="IPR045860">
    <property type="entry name" value="Snake_toxin-like_sf"/>
</dbReference>
<comment type="caution">
    <text evidence="5">The sequence shown here is derived from an EMBL/GenBank/DDBJ whole genome shotgun (WGS) entry which is preliminary data.</text>
</comment>
<evidence type="ECO:0000313" key="5">
    <source>
        <dbReference type="EMBL" id="KAG8548821.1"/>
    </source>
</evidence>
<dbReference type="InterPro" id="IPR016054">
    <property type="entry name" value="LY6_UPA_recep-like"/>
</dbReference>
<keyword evidence="3" id="KW-1133">Transmembrane helix</keyword>
<feature type="domain" description="UPAR/Ly6" evidence="4">
    <location>
        <begin position="139"/>
        <end position="212"/>
    </location>
</feature>
<feature type="domain" description="UPAR/Ly6" evidence="4">
    <location>
        <begin position="43"/>
        <end position="125"/>
    </location>
</feature>
<sequence length="238" mass="25388">MFPQVLESTQESAHTGTLRITALMETLWVLLSFILALARTGWSLQCIQCTAFEGESCTTGPSITCAKGEVCTTKNQHAIIGGATSATMYRSCGPPTHCNKTGSFTVVQRTMKIGISCCSTDNCLSPVPELPPTSTRKNGRVCGLCGAPKEDCTPTTTINCVGNEDKCLLHVTRLNGPNNVESYRGCSTKSICDIRFLNQSSGVVNIEADYFCSNGAIATSRVLGFSIITTLVLLVLLS</sequence>
<evidence type="ECO:0000256" key="2">
    <source>
        <dbReference type="ARBA" id="ARBA00022525"/>
    </source>
</evidence>
<accession>A0AAV6ZHP8</accession>
<dbReference type="Gene3D" id="2.10.60.10">
    <property type="entry name" value="CD59"/>
    <property type="match status" value="2"/>
</dbReference>
<evidence type="ECO:0000313" key="6">
    <source>
        <dbReference type="Proteomes" id="UP000824782"/>
    </source>
</evidence>
<dbReference type="GO" id="GO:0005576">
    <property type="term" value="C:extracellular region"/>
    <property type="evidence" value="ECO:0007669"/>
    <property type="project" value="UniProtKB-SubCell"/>
</dbReference>
<keyword evidence="3" id="KW-0812">Transmembrane</keyword>
<dbReference type="Pfam" id="PF00021">
    <property type="entry name" value="UPAR_LY6"/>
    <property type="match status" value="2"/>
</dbReference>
<dbReference type="InterPro" id="IPR050918">
    <property type="entry name" value="CNF-like_PLA2_Inhibitor"/>
</dbReference>
<comment type="subcellular location">
    <subcellularLocation>
        <location evidence="1">Secreted</location>
    </subcellularLocation>
</comment>
<reference evidence="5" key="1">
    <citation type="thesis" date="2020" institute="ProQuest LLC" country="789 East Eisenhower Parkway, Ann Arbor, MI, USA">
        <title>Comparative Genomics and Chromosome Evolution.</title>
        <authorList>
            <person name="Mudd A.B."/>
        </authorList>
    </citation>
    <scope>NUCLEOTIDE SEQUENCE</scope>
    <source>
        <strain evidence="5">237g6f4</strain>
        <tissue evidence="5">Blood</tissue>
    </source>
</reference>
<feature type="transmembrane region" description="Helical" evidence="3">
    <location>
        <begin position="20"/>
        <end position="38"/>
    </location>
</feature>
<name>A0AAV6ZHP8_ENGPU</name>
<keyword evidence="3" id="KW-0472">Membrane</keyword>
<organism evidence="5 6">
    <name type="scientific">Engystomops pustulosus</name>
    <name type="common">Tungara frog</name>
    <name type="synonym">Physalaemus pustulosus</name>
    <dbReference type="NCBI Taxonomy" id="76066"/>
    <lineage>
        <taxon>Eukaryota</taxon>
        <taxon>Metazoa</taxon>
        <taxon>Chordata</taxon>
        <taxon>Craniata</taxon>
        <taxon>Vertebrata</taxon>
        <taxon>Euteleostomi</taxon>
        <taxon>Amphibia</taxon>
        <taxon>Batrachia</taxon>
        <taxon>Anura</taxon>
        <taxon>Neobatrachia</taxon>
        <taxon>Hyloidea</taxon>
        <taxon>Leptodactylidae</taxon>
        <taxon>Leiuperinae</taxon>
        <taxon>Engystomops</taxon>
    </lineage>
</organism>
<keyword evidence="6" id="KW-1185">Reference proteome</keyword>
<dbReference type="Proteomes" id="UP000824782">
    <property type="component" value="Unassembled WGS sequence"/>
</dbReference>
<dbReference type="PANTHER" id="PTHR20914:SF25">
    <property type="entry name" value="PHOSPHOLIPASE A2 INHIBITOR AND LY6_PLAUR DOMAIN-CONTAINING PROTEIN"/>
    <property type="match status" value="1"/>
</dbReference>
<evidence type="ECO:0000259" key="4">
    <source>
        <dbReference type="Pfam" id="PF00021"/>
    </source>
</evidence>
<protein>
    <recommendedName>
        <fullName evidence="4">UPAR/Ly6 domain-containing protein</fullName>
    </recommendedName>
</protein>
<feature type="transmembrane region" description="Helical" evidence="3">
    <location>
        <begin position="218"/>
        <end position="237"/>
    </location>
</feature>
<evidence type="ECO:0000256" key="3">
    <source>
        <dbReference type="SAM" id="Phobius"/>
    </source>
</evidence>
<dbReference type="EMBL" id="WNYA01000314">
    <property type="protein sequence ID" value="KAG8548821.1"/>
    <property type="molecule type" value="Genomic_DNA"/>
</dbReference>
<dbReference type="AlphaFoldDB" id="A0AAV6ZHP8"/>
<evidence type="ECO:0000256" key="1">
    <source>
        <dbReference type="ARBA" id="ARBA00004613"/>
    </source>
</evidence>
<dbReference type="PANTHER" id="PTHR20914">
    <property type="entry name" value="LY6/PLAUR DOMAIN-CONTAINING PROTEIN 8"/>
    <property type="match status" value="1"/>
</dbReference>